<reference evidence="1 2" key="1">
    <citation type="journal article" date="2018" name="Antonie Van Leeuwenhoek">
        <title>Larkinella terrae sp. nov., isolated from soil on Jeju Island, South Korea.</title>
        <authorList>
            <person name="Ten L.N."/>
            <person name="Jeon J."/>
            <person name="Park S.J."/>
            <person name="Park S."/>
            <person name="Lee S.Y."/>
            <person name="Kim M.K."/>
            <person name="Jung H.Y."/>
        </authorList>
    </citation>
    <scope>NUCLEOTIDE SEQUENCE [LARGE SCALE GENOMIC DNA]</scope>
    <source>
        <strain evidence="1 2">KCTC 52001</strain>
    </source>
</reference>
<dbReference type="Proteomes" id="UP000441754">
    <property type="component" value="Unassembled WGS sequence"/>
</dbReference>
<accession>A0A7K0ERK9</accession>
<sequence>MSRPFKYGFFGEDEAQKTFLTNYLITVYPNRFVEEENFGWQIQATNKREVDNNVAIALWQGIAKFGLDVLFIGRDTDSIEKATIQKVKTHLKDACKGDQKAILMIPVQCIEHWFWYLKWRRTNPHSTKNESLESFTRTQAKREIYGDKHNSDRRLQSARELLSGLDIVWLESRSESFRDFHQQVVTFLAKY</sequence>
<name>A0A7K0ERK9_9BACT</name>
<dbReference type="OrthoDB" id="961953at2"/>
<proteinExistence type="predicted"/>
<evidence type="ECO:0008006" key="3">
    <source>
        <dbReference type="Google" id="ProtNLM"/>
    </source>
</evidence>
<evidence type="ECO:0000313" key="2">
    <source>
        <dbReference type="Proteomes" id="UP000441754"/>
    </source>
</evidence>
<protein>
    <recommendedName>
        <fullName evidence="3">DUF4276 family protein</fullName>
    </recommendedName>
</protein>
<evidence type="ECO:0000313" key="1">
    <source>
        <dbReference type="EMBL" id="MRS64409.1"/>
    </source>
</evidence>
<dbReference type="EMBL" id="WJXZ01000014">
    <property type="protein sequence ID" value="MRS64409.1"/>
    <property type="molecule type" value="Genomic_DNA"/>
</dbReference>
<dbReference type="AlphaFoldDB" id="A0A7K0ERK9"/>
<keyword evidence="2" id="KW-1185">Reference proteome</keyword>
<dbReference type="RefSeq" id="WP_154177755.1">
    <property type="nucleotide sequence ID" value="NZ_WJXZ01000014.1"/>
</dbReference>
<gene>
    <name evidence="1" type="ORF">GJJ30_24130</name>
</gene>
<organism evidence="1 2">
    <name type="scientific">Larkinella terrae</name>
    <dbReference type="NCBI Taxonomy" id="2025311"/>
    <lineage>
        <taxon>Bacteria</taxon>
        <taxon>Pseudomonadati</taxon>
        <taxon>Bacteroidota</taxon>
        <taxon>Cytophagia</taxon>
        <taxon>Cytophagales</taxon>
        <taxon>Spirosomataceae</taxon>
        <taxon>Larkinella</taxon>
    </lineage>
</organism>
<comment type="caution">
    <text evidence="1">The sequence shown here is derived from an EMBL/GenBank/DDBJ whole genome shotgun (WGS) entry which is preliminary data.</text>
</comment>